<evidence type="ECO:0000313" key="2">
    <source>
        <dbReference type="Proteomes" id="UP001085076"/>
    </source>
</evidence>
<comment type="caution">
    <text evidence="1">The sequence shown here is derived from an EMBL/GenBank/DDBJ whole genome shotgun (WGS) entry which is preliminary data.</text>
</comment>
<organism evidence="1 2">
    <name type="scientific">Dioscorea zingiberensis</name>
    <dbReference type="NCBI Taxonomy" id="325984"/>
    <lineage>
        <taxon>Eukaryota</taxon>
        <taxon>Viridiplantae</taxon>
        <taxon>Streptophyta</taxon>
        <taxon>Embryophyta</taxon>
        <taxon>Tracheophyta</taxon>
        <taxon>Spermatophyta</taxon>
        <taxon>Magnoliopsida</taxon>
        <taxon>Liliopsida</taxon>
        <taxon>Dioscoreales</taxon>
        <taxon>Dioscoreaceae</taxon>
        <taxon>Dioscorea</taxon>
    </lineage>
</organism>
<accession>A0A9D5BVR9</accession>
<sequence>MYSGFLHGGKWRPFILRLRRAASKMTHLMITVLFGRKVAFEIEATQMRVNDAEIAFQKQRRRCLLAILLTGDLLKTRRDEYALAGDRLLADDAVGPSAKGFVLSHEIHDQENGNINLDLQVEAETEIEKSTNGFQGKKLESQQKDLTKDGFVSPNVSKALLKKSSRFFPASSSSPTPPAARLSLKKKGLHFPPWRKPEYMAAKWLALTVSRRRQPRYRSRFR</sequence>
<evidence type="ECO:0000313" key="1">
    <source>
        <dbReference type="EMBL" id="KAJ0961814.1"/>
    </source>
</evidence>
<dbReference type="Pfam" id="PF04720">
    <property type="entry name" value="PDDEXK_6"/>
    <property type="match status" value="1"/>
</dbReference>
<keyword evidence="2" id="KW-1185">Reference proteome</keyword>
<dbReference type="Proteomes" id="UP001085076">
    <property type="component" value="Miscellaneous, Linkage group lg10"/>
</dbReference>
<proteinExistence type="predicted"/>
<protein>
    <submittedName>
        <fullName evidence="1">Uncharacterized protein</fullName>
    </submittedName>
</protein>
<name>A0A9D5BVR9_9LILI</name>
<dbReference type="InterPro" id="IPR006502">
    <property type="entry name" value="PDDEXK-like"/>
</dbReference>
<dbReference type="EMBL" id="JAGGNH010000010">
    <property type="protein sequence ID" value="KAJ0961814.1"/>
    <property type="molecule type" value="Genomic_DNA"/>
</dbReference>
<dbReference type="AlphaFoldDB" id="A0A9D5BVR9"/>
<reference evidence="1" key="2">
    <citation type="journal article" date="2022" name="Hortic Res">
        <title>The genome of Dioscorea zingiberensis sheds light on the biosynthesis, origin and evolution of the medicinally important diosgenin saponins.</title>
        <authorList>
            <person name="Li Y."/>
            <person name="Tan C."/>
            <person name="Li Z."/>
            <person name="Guo J."/>
            <person name="Li S."/>
            <person name="Chen X."/>
            <person name="Wang C."/>
            <person name="Dai X."/>
            <person name="Yang H."/>
            <person name="Song W."/>
            <person name="Hou L."/>
            <person name="Xu J."/>
            <person name="Tong Z."/>
            <person name="Xu A."/>
            <person name="Yuan X."/>
            <person name="Wang W."/>
            <person name="Yang Q."/>
            <person name="Chen L."/>
            <person name="Sun Z."/>
            <person name="Wang K."/>
            <person name="Pan B."/>
            <person name="Chen J."/>
            <person name="Bao Y."/>
            <person name="Liu F."/>
            <person name="Qi X."/>
            <person name="Gang D.R."/>
            <person name="Wen J."/>
            <person name="Li J."/>
        </authorList>
    </citation>
    <scope>NUCLEOTIDE SEQUENCE</scope>
    <source>
        <strain evidence="1">Dzin_1.0</strain>
    </source>
</reference>
<gene>
    <name evidence="1" type="ORF">J5N97_029642</name>
</gene>
<reference evidence="1" key="1">
    <citation type="submission" date="2021-03" db="EMBL/GenBank/DDBJ databases">
        <authorList>
            <person name="Li Z."/>
            <person name="Yang C."/>
        </authorList>
    </citation>
    <scope>NUCLEOTIDE SEQUENCE</scope>
    <source>
        <strain evidence="1">Dzin_1.0</strain>
        <tissue evidence="1">Leaf</tissue>
    </source>
</reference>